<keyword evidence="2" id="KW-1185">Reference proteome</keyword>
<dbReference type="SUPFAM" id="SSF142906">
    <property type="entry name" value="YjbR-like"/>
    <property type="match status" value="1"/>
</dbReference>
<protein>
    <submittedName>
        <fullName evidence="1">Predicted DNA-binding protein, MmcQ/YjbR family</fullName>
    </submittedName>
</protein>
<accession>A0A1M6V9Z9</accession>
<evidence type="ECO:0000313" key="1">
    <source>
        <dbReference type="EMBL" id="SHK78337.1"/>
    </source>
</evidence>
<evidence type="ECO:0000313" key="2">
    <source>
        <dbReference type="Proteomes" id="UP000184301"/>
    </source>
</evidence>
<reference evidence="1 2" key="1">
    <citation type="submission" date="2016-11" db="EMBL/GenBank/DDBJ databases">
        <authorList>
            <person name="Jaros S."/>
            <person name="Januszkiewicz K."/>
            <person name="Wedrychowicz H."/>
        </authorList>
    </citation>
    <scope>NUCLEOTIDE SEQUENCE [LARGE SCALE GENOMIC DNA]</scope>
    <source>
        <strain evidence="1 2">DSM 15480</strain>
    </source>
</reference>
<organism evidence="1 2">
    <name type="scientific">Hespellia stercorisuis DSM 15480</name>
    <dbReference type="NCBI Taxonomy" id="1121950"/>
    <lineage>
        <taxon>Bacteria</taxon>
        <taxon>Bacillati</taxon>
        <taxon>Bacillota</taxon>
        <taxon>Clostridia</taxon>
        <taxon>Lachnospirales</taxon>
        <taxon>Lachnospiraceae</taxon>
        <taxon>Hespellia</taxon>
    </lineage>
</organism>
<dbReference type="Pfam" id="PF04237">
    <property type="entry name" value="YjbR"/>
    <property type="match status" value="1"/>
</dbReference>
<dbReference type="Proteomes" id="UP000184301">
    <property type="component" value="Unassembled WGS sequence"/>
</dbReference>
<dbReference type="InterPro" id="IPR007351">
    <property type="entry name" value="YjbR"/>
</dbReference>
<dbReference type="RefSeq" id="WP_084534127.1">
    <property type="nucleotide sequence ID" value="NZ_FQZY01000086.1"/>
</dbReference>
<keyword evidence="1" id="KW-0238">DNA-binding</keyword>
<dbReference type="InterPro" id="IPR038056">
    <property type="entry name" value="YjbR-like_sf"/>
</dbReference>
<gene>
    <name evidence="1" type="ORF">SAMN02745243_03721</name>
</gene>
<proteinExistence type="predicted"/>
<dbReference type="Gene3D" id="3.90.1150.30">
    <property type="match status" value="1"/>
</dbReference>
<dbReference type="STRING" id="1121950.SAMN02745243_03721"/>
<dbReference type="InterPro" id="IPR058532">
    <property type="entry name" value="YjbR/MT2646/Rv2570-like"/>
</dbReference>
<dbReference type="AlphaFoldDB" id="A0A1M6V9Z9"/>
<dbReference type="GO" id="GO:0003677">
    <property type="term" value="F:DNA binding"/>
    <property type="evidence" value="ECO:0007669"/>
    <property type="project" value="UniProtKB-KW"/>
</dbReference>
<dbReference type="PANTHER" id="PTHR35145:SF1">
    <property type="entry name" value="CYTOPLASMIC PROTEIN"/>
    <property type="match status" value="1"/>
</dbReference>
<name>A0A1M6V9Z9_9FIRM</name>
<sequence>MNRSELFEFVKEQYGTQPDYPWHDRNAVLRHKDNNKWYGIVMEVERNKLCLPGDEVVDVLNVKCDPVLIGSLRTRKGFCPAYHMNKDKWISICLDSGVPDEEIENLIAMSYELTE</sequence>
<dbReference type="OrthoDB" id="9789813at2"/>
<dbReference type="PANTHER" id="PTHR35145">
    <property type="entry name" value="CYTOPLASMIC PROTEIN-RELATED"/>
    <property type="match status" value="1"/>
</dbReference>
<dbReference type="EMBL" id="FQZY01000086">
    <property type="protein sequence ID" value="SHK78337.1"/>
    <property type="molecule type" value="Genomic_DNA"/>
</dbReference>